<feature type="transmembrane region" description="Helical" evidence="1">
    <location>
        <begin position="6"/>
        <end position="23"/>
    </location>
</feature>
<proteinExistence type="predicted"/>
<name>A0A2M9XG99_9LEPT</name>
<evidence type="ECO:0000256" key="1">
    <source>
        <dbReference type="SAM" id="Phobius"/>
    </source>
</evidence>
<gene>
    <name evidence="2" type="ORF">CH357_04085</name>
</gene>
<keyword evidence="1" id="KW-0472">Membrane</keyword>
<dbReference type="OrthoDB" id="6888951at2"/>
<feature type="transmembrane region" description="Helical" evidence="1">
    <location>
        <begin position="35"/>
        <end position="55"/>
    </location>
</feature>
<dbReference type="Pfam" id="PF22285">
    <property type="entry name" value="DUF6962"/>
    <property type="match status" value="1"/>
</dbReference>
<sequence length="197" mass="20595">MQISTAISDLVLAIFAIWAGLSVQSSSKGNVSKKGGAYGLFLIGLGALLGVIFFLGGDWISPIYRPIVHVAGVVGVPWVGIAFFNAGFGKINGKTWNLLSLILLVLAVLSYLYPLGLYATLIGAIALIAVLVVCIQKYKGSHKTTALYGIAGALLFILSGLVIGTVGTIAGFPRVDLFHYGLAAASYCLGYSLKRIG</sequence>
<comment type="caution">
    <text evidence="2">The sequence shown here is derived from an EMBL/GenBank/DDBJ whole genome shotgun (WGS) entry which is preliminary data.</text>
</comment>
<keyword evidence="1" id="KW-1133">Transmembrane helix</keyword>
<protein>
    <recommendedName>
        <fullName evidence="4">DUF981 domain-containing protein</fullName>
    </recommendedName>
</protein>
<organism evidence="2 3">
    <name type="scientific">Leptospira hartskeerlii</name>
    <dbReference type="NCBI Taxonomy" id="2023177"/>
    <lineage>
        <taxon>Bacteria</taxon>
        <taxon>Pseudomonadati</taxon>
        <taxon>Spirochaetota</taxon>
        <taxon>Spirochaetia</taxon>
        <taxon>Leptospirales</taxon>
        <taxon>Leptospiraceae</taxon>
        <taxon>Leptospira</taxon>
    </lineage>
</organism>
<keyword evidence="1" id="KW-0812">Transmembrane</keyword>
<feature type="transmembrane region" description="Helical" evidence="1">
    <location>
        <begin position="67"/>
        <end position="88"/>
    </location>
</feature>
<keyword evidence="3" id="KW-1185">Reference proteome</keyword>
<accession>A0A2M9XG99</accession>
<evidence type="ECO:0000313" key="2">
    <source>
        <dbReference type="EMBL" id="PJZ26679.1"/>
    </source>
</evidence>
<dbReference type="RefSeq" id="WP_100705496.1">
    <property type="nucleotide sequence ID" value="NZ_NPDL01000002.1"/>
</dbReference>
<feature type="transmembrane region" description="Helical" evidence="1">
    <location>
        <begin position="95"/>
        <end position="112"/>
    </location>
</feature>
<dbReference type="Proteomes" id="UP000232196">
    <property type="component" value="Unassembled WGS sequence"/>
</dbReference>
<feature type="transmembrane region" description="Helical" evidence="1">
    <location>
        <begin position="147"/>
        <end position="171"/>
    </location>
</feature>
<dbReference type="EMBL" id="NPDN01000002">
    <property type="protein sequence ID" value="PJZ26679.1"/>
    <property type="molecule type" value="Genomic_DNA"/>
</dbReference>
<feature type="transmembrane region" description="Helical" evidence="1">
    <location>
        <begin position="118"/>
        <end position="135"/>
    </location>
</feature>
<dbReference type="AlphaFoldDB" id="A0A2M9XG99"/>
<dbReference type="InterPro" id="IPR054235">
    <property type="entry name" value="DUF6962"/>
</dbReference>
<evidence type="ECO:0008006" key="4">
    <source>
        <dbReference type="Google" id="ProtNLM"/>
    </source>
</evidence>
<reference evidence="2 3" key="1">
    <citation type="submission" date="2017-07" db="EMBL/GenBank/DDBJ databases">
        <title>Leptospira spp. isolated from tropical soils.</title>
        <authorList>
            <person name="Thibeaux R."/>
            <person name="Iraola G."/>
            <person name="Ferres I."/>
            <person name="Bierque E."/>
            <person name="Girault D."/>
            <person name="Soupe-Gilbert M.-E."/>
            <person name="Picardeau M."/>
            <person name="Goarant C."/>
        </authorList>
    </citation>
    <scope>NUCLEOTIDE SEQUENCE [LARGE SCALE GENOMIC DNA]</scope>
    <source>
        <strain evidence="2 3">MCA1-C-A1</strain>
    </source>
</reference>
<evidence type="ECO:0000313" key="3">
    <source>
        <dbReference type="Proteomes" id="UP000232196"/>
    </source>
</evidence>